<gene>
    <name evidence="1" type="ORF">BRE01_50690</name>
</gene>
<evidence type="ECO:0000313" key="1">
    <source>
        <dbReference type="EMBL" id="GED71367.1"/>
    </source>
</evidence>
<dbReference type="EMBL" id="BJON01000020">
    <property type="protein sequence ID" value="GED71367.1"/>
    <property type="molecule type" value="Genomic_DNA"/>
</dbReference>
<proteinExistence type="predicted"/>
<reference evidence="1 2" key="1">
    <citation type="submission" date="2019-06" db="EMBL/GenBank/DDBJ databases">
        <title>Whole genome shotgun sequence of Brevibacillus reuszeri NBRC 15719.</title>
        <authorList>
            <person name="Hosoyama A."/>
            <person name="Uohara A."/>
            <person name="Ohji S."/>
            <person name="Ichikawa N."/>
        </authorList>
    </citation>
    <scope>NUCLEOTIDE SEQUENCE [LARGE SCALE GENOMIC DNA]</scope>
    <source>
        <strain evidence="1 2">NBRC 15719</strain>
    </source>
</reference>
<organism evidence="1 2">
    <name type="scientific">Brevibacillus reuszeri</name>
    <dbReference type="NCBI Taxonomy" id="54915"/>
    <lineage>
        <taxon>Bacteria</taxon>
        <taxon>Bacillati</taxon>
        <taxon>Bacillota</taxon>
        <taxon>Bacilli</taxon>
        <taxon>Bacillales</taxon>
        <taxon>Paenibacillaceae</taxon>
        <taxon>Brevibacillus</taxon>
    </lineage>
</organism>
<keyword evidence="2" id="KW-1185">Reference proteome</keyword>
<name>A0ABQ0TVG9_9BACL</name>
<comment type="caution">
    <text evidence="1">The sequence shown here is derived from an EMBL/GenBank/DDBJ whole genome shotgun (WGS) entry which is preliminary data.</text>
</comment>
<accession>A0ABQ0TVG9</accession>
<evidence type="ECO:0000313" key="2">
    <source>
        <dbReference type="Proteomes" id="UP000319578"/>
    </source>
</evidence>
<sequence>MAMLLSLAVVPASYAETTTFRLEILQPATGLTVEEVTTSQSVEYSQNGNMKLQGVVKITNTGAADADLVTKFSVPGNLTTLQTQPKNAGELLVRANLSKGGTSSNSVNTMVANQSSYILEEAPFRPGEQKQVNLQFEFGKGTQPGVYELPFTWSMGPVAR</sequence>
<dbReference type="Proteomes" id="UP000319578">
    <property type="component" value="Unassembled WGS sequence"/>
</dbReference>
<protein>
    <submittedName>
        <fullName evidence="1">Uncharacterized protein</fullName>
    </submittedName>
</protein>